<feature type="domain" description="YjiS-like" evidence="1">
    <location>
        <begin position="33"/>
        <end position="67"/>
    </location>
</feature>
<reference evidence="2" key="1">
    <citation type="journal article" date="2014" name="Int. J. Syst. Evol. Microbiol.">
        <title>Complete genome sequence of Corynebacterium casei LMG S-19264T (=DSM 44701T), isolated from a smear-ripened cheese.</title>
        <authorList>
            <consortium name="US DOE Joint Genome Institute (JGI-PGF)"/>
            <person name="Walter F."/>
            <person name="Albersmeier A."/>
            <person name="Kalinowski J."/>
            <person name="Ruckert C."/>
        </authorList>
    </citation>
    <scope>NUCLEOTIDE SEQUENCE</scope>
    <source>
        <strain evidence="2">JCM 30078</strain>
    </source>
</reference>
<accession>A0A917PX47</accession>
<dbReference type="InterPro" id="IPR009506">
    <property type="entry name" value="YjiS-like"/>
</dbReference>
<sequence>MSDFNQPFLHLFERQTQSETRRFETAGASRLPRSAWSRFWLRLSTRHALREMDAATLRDVGLTRQQALEEAYRPFWRLFRM</sequence>
<evidence type="ECO:0000313" key="3">
    <source>
        <dbReference type="Proteomes" id="UP000635983"/>
    </source>
</evidence>
<proteinExistence type="predicted"/>
<protein>
    <recommendedName>
        <fullName evidence="1">YjiS-like domain-containing protein</fullName>
    </recommendedName>
</protein>
<dbReference type="RefSeq" id="WP_188983384.1">
    <property type="nucleotide sequence ID" value="NZ_BMPO01000004.1"/>
</dbReference>
<dbReference type="Pfam" id="PF06568">
    <property type="entry name" value="YjiS-like"/>
    <property type="match status" value="1"/>
</dbReference>
<organism evidence="2 3">
    <name type="scientific">Pseudomonas matsuisoli</name>
    <dbReference type="NCBI Taxonomy" id="1515666"/>
    <lineage>
        <taxon>Bacteria</taxon>
        <taxon>Pseudomonadati</taxon>
        <taxon>Pseudomonadota</taxon>
        <taxon>Gammaproteobacteria</taxon>
        <taxon>Pseudomonadales</taxon>
        <taxon>Pseudomonadaceae</taxon>
        <taxon>Pseudomonas</taxon>
    </lineage>
</organism>
<dbReference type="Proteomes" id="UP000635983">
    <property type="component" value="Unassembled WGS sequence"/>
</dbReference>
<gene>
    <name evidence="2" type="ORF">GCM10009304_23320</name>
</gene>
<dbReference type="AlphaFoldDB" id="A0A917PX47"/>
<dbReference type="EMBL" id="BMPO01000004">
    <property type="protein sequence ID" value="GGJ96756.1"/>
    <property type="molecule type" value="Genomic_DNA"/>
</dbReference>
<comment type="caution">
    <text evidence="2">The sequence shown here is derived from an EMBL/GenBank/DDBJ whole genome shotgun (WGS) entry which is preliminary data.</text>
</comment>
<reference evidence="2" key="2">
    <citation type="submission" date="2020-09" db="EMBL/GenBank/DDBJ databases">
        <authorList>
            <person name="Sun Q."/>
            <person name="Ohkuma M."/>
        </authorList>
    </citation>
    <scope>NUCLEOTIDE SEQUENCE</scope>
    <source>
        <strain evidence="2">JCM 30078</strain>
    </source>
</reference>
<evidence type="ECO:0000313" key="2">
    <source>
        <dbReference type="EMBL" id="GGJ96756.1"/>
    </source>
</evidence>
<evidence type="ECO:0000259" key="1">
    <source>
        <dbReference type="Pfam" id="PF06568"/>
    </source>
</evidence>
<name>A0A917PX47_9PSED</name>
<keyword evidence="3" id="KW-1185">Reference proteome</keyword>